<proteinExistence type="inferred from homology"/>
<dbReference type="Gene3D" id="3.30.460.30">
    <property type="entry name" value="Glutamyl-tRNA reductase, N-terminal domain"/>
    <property type="match status" value="1"/>
</dbReference>
<dbReference type="SUPFAM" id="SSF51735">
    <property type="entry name" value="NAD(P)-binding Rossmann-fold domains"/>
    <property type="match status" value="1"/>
</dbReference>
<dbReference type="SUPFAM" id="SSF69742">
    <property type="entry name" value="Glutamyl tRNA-reductase catalytic, N-terminal domain"/>
    <property type="match status" value="1"/>
</dbReference>
<name>A0ABP8N8K1_9BACT</name>
<comment type="caution">
    <text evidence="7">The sequence shown here is derived from an EMBL/GenBank/DDBJ whole genome shotgun (WGS) entry which is preliminary data.</text>
</comment>
<evidence type="ECO:0000259" key="6">
    <source>
        <dbReference type="Pfam" id="PF05201"/>
    </source>
</evidence>
<dbReference type="PANTHER" id="PTHR43013">
    <property type="entry name" value="GLUTAMYL-TRNA REDUCTASE"/>
    <property type="match status" value="1"/>
</dbReference>
<comment type="function">
    <text evidence="4">Catalyzes the NADPH-dependent reduction of glutamyl-tRNA(Glu) to glutamate 1-semialdehyde (GSA).</text>
</comment>
<protein>
    <recommendedName>
        <fullName evidence="4">Glutamyl-tRNA reductase</fullName>
        <shortName evidence="4">GluTR</shortName>
        <ecNumber evidence="4">1.2.1.70</ecNumber>
    </recommendedName>
</protein>
<feature type="binding site" evidence="4">
    <location>
        <begin position="195"/>
        <end position="200"/>
    </location>
    <ligand>
        <name>NADP(+)</name>
        <dbReference type="ChEBI" id="CHEBI:58349"/>
    </ligand>
</feature>
<dbReference type="HAMAP" id="MF_00087">
    <property type="entry name" value="Glu_tRNA_reductase"/>
    <property type="match status" value="1"/>
</dbReference>
<dbReference type="NCBIfam" id="TIGR01035">
    <property type="entry name" value="hemA"/>
    <property type="match status" value="1"/>
</dbReference>
<feature type="domain" description="Quinate/shikimate 5-dehydrogenase/glutamyl-tRNA reductase" evidence="5">
    <location>
        <begin position="179"/>
        <end position="307"/>
    </location>
</feature>
<reference evidence="8" key="1">
    <citation type="journal article" date="2019" name="Int. J. Syst. Evol. Microbiol.">
        <title>The Global Catalogue of Microorganisms (GCM) 10K type strain sequencing project: providing services to taxonomists for standard genome sequencing and annotation.</title>
        <authorList>
            <consortium name="The Broad Institute Genomics Platform"/>
            <consortium name="The Broad Institute Genome Sequencing Center for Infectious Disease"/>
            <person name="Wu L."/>
            <person name="Ma J."/>
        </authorList>
    </citation>
    <scope>NUCLEOTIDE SEQUENCE [LARGE SCALE GENOMIC DNA]</scope>
    <source>
        <strain evidence="8">JCM 32105</strain>
    </source>
</reference>
<dbReference type="Gene3D" id="3.40.50.720">
    <property type="entry name" value="NAD(P)-binding Rossmann-like Domain"/>
    <property type="match status" value="1"/>
</dbReference>
<sequence length="406" mass="43940">MRVRHTTEEFIVTGINYKKSDAAVRGQFAVNNEQYAALLATACQFGISDMFVLSTCNRTEIYGFAERPERFAELICSVCTGSPDTFAEMAYTKAGSEAATHLYRVAAGLDSQILGDYEILGQIKNAVKQARAAGFIGQYMDRLLGSVLQASKAIKTHTALSGGTVSVSFAAIQYIREYAESRGADPAGLKIALVGTGKIGRVTCRNILDYLHTHNICLINRTEATAQALAAELGLRSAPLSALAAEAALADIVLVSTNATEPVITAPHLAGSGQKLIIDISVPCNVADDAQRLPGITFVDVDQLSRIKDETLQKRSAEVPKALAIINEHMAEFSAWCHMRRHAPVIKEMKSKLMGIPFISPVLLCDHQHTGQEEKVQKVLNDFAVNIRNGNTPGCYYIQAINDLIA</sequence>
<evidence type="ECO:0000256" key="4">
    <source>
        <dbReference type="HAMAP-Rule" id="MF_00087"/>
    </source>
</evidence>
<dbReference type="PROSITE" id="PS00747">
    <property type="entry name" value="GLUTR"/>
    <property type="match status" value="1"/>
</dbReference>
<dbReference type="PIRSF" id="PIRSF000445">
    <property type="entry name" value="4pyrrol_synth_GluRdtase"/>
    <property type="match status" value="1"/>
</dbReference>
<evidence type="ECO:0000256" key="3">
    <source>
        <dbReference type="ARBA" id="ARBA00023244"/>
    </source>
</evidence>
<keyword evidence="1 4" id="KW-0521">NADP</keyword>
<evidence type="ECO:0000259" key="5">
    <source>
        <dbReference type="Pfam" id="PF01488"/>
    </source>
</evidence>
<dbReference type="EC" id="1.2.1.70" evidence="4"/>
<dbReference type="InterPro" id="IPR036343">
    <property type="entry name" value="GluRdtase_N_sf"/>
</dbReference>
<organism evidence="7 8">
    <name type="scientific">Nemorincola caseinilytica</name>
    <dbReference type="NCBI Taxonomy" id="2054315"/>
    <lineage>
        <taxon>Bacteria</taxon>
        <taxon>Pseudomonadati</taxon>
        <taxon>Bacteroidota</taxon>
        <taxon>Chitinophagia</taxon>
        <taxon>Chitinophagales</taxon>
        <taxon>Chitinophagaceae</taxon>
        <taxon>Nemorincola</taxon>
    </lineage>
</organism>
<evidence type="ECO:0000256" key="2">
    <source>
        <dbReference type="ARBA" id="ARBA00023002"/>
    </source>
</evidence>
<evidence type="ECO:0000313" key="7">
    <source>
        <dbReference type="EMBL" id="GAA4461664.1"/>
    </source>
</evidence>
<gene>
    <name evidence="4 7" type="primary">hemA</name>
    <name evidence="7" type="ORF">GCM10023093_06690</name>
</gene>
<feature type="active site" description="Nucleophile" evidence="4">
    <location>
        <position position="56"/>
    </location>
</feature>
<dbReference type="InterPro" id="IPR015895">
    <property type="entry name" value="4pyrrol_synth_GluRdtase_N"/>
</dbReference>
<dbReference type="InterPro" id="IPR006151">
    <property type="entry name" value="Shikm_DH/Glu-tRNA_Rdtase"/>
</dbReference>
<keyword evidence="3 4" id="KW-0627">Porphyrin biosynthesis</keyword>
<evidence type="ECO:0000313" key="8">
    <source>
        <dbReference type="Proteomes" id="UP001500067"/>
    </source>
</evidence>
<comment type="subunit">
    <text evidence="4">Homodimer.</text>
</comment>
<feature type="binding site" evidence="4">
    <location>
        <position position="111"/>
    </location>
    <ligand>
        <name>substrate</name>
    </ligand>
</feature>
<dbReference type="InterPro" id="IPR036291">
    <property type="entry name" value="NAD(P)-bd_dom_sf"/>
</dbReference>
<comment type="similarity">
    <text evidence="4">Belongs to the glutamyl-tRNA reductase family.</text>
</comment>
<dbReference type="Proteomes" id="UP001500067">
    <property type="component" value="Unassembled WGS sequence"/>
</dbReference>
<keyword evidence="8" id="KW-1185">Reference proteome</keyword>
<feature type="site" description="Important for activity" evidence="4">
    <location>
        <position position="101"/>
    </location>
</feature>
<feature type="binding site" evidence="4">
    <location>
        <position position="122"/>
    </location>
    <ligand>
        <name>substrate</name>
    </ligand>
</feature>
<comment type="domain">
    <text evidence="4">Possesses an unusual extended V-shaped dimeric structure with each monomer consisting of three distinct domains arranged along a curved 'spinal' alpha-helix. The N-terminal catalytic domain specifically recognizes the glutamate moiety of the substrate. The second domain is the NADPH-binding domain, and the third C-terminal domain is responsible for dimerization.</text>
</comment>
<dbReference type="RefSeq" id="WP_345078520.1">
    <property type="nucleotide sequence ID" value="NZ_BAABFA010000005.1"/>
</dbReference>
<dbReference type="InterPro" id="IPR018214">
    <property type="entry name" value="GluRdtase_CS"/>
</dbReference>
<evidence type="ECO:0000256" key="1">
    <source>
        <dbReference type="ARBA" id="ARBA00022857"/>
    </source>
</evidence>
<dbReference type="Pfam" id="PF05201">
    <property type="entry name" value="GlutR_N"/>
    <property type="match status" value="1"/>
</dbReference>
<feature type="binding site" evidence="4">
    <location>
        <begin position="55"/>
        <end position="58"/>
    </location>
    <ligand>
        <name>substrate</name>
    </ligand>
</feature>
<keyword evidence="2 4" id="KW-0560">Oxidoreductase</keyword>
<comment type="catalytic activity">
    <reaction evidence="4">
        <text>(S)-4-amino-5-oxopentanoate + tRNA(Glu) + NADP(+) = L-glutamyl-tRNA(Glu) + NADPH + H(+)</text>
        <dbReference type="Rhea" id="RHEA:12344"/>
        <dbReference type="Rhea" id="RHEA-COMP:9663"/>
        <dbReference type="Rhea" id="RHEA-COMP:9680"/>
        <dbReference type="ChEBI" id="CHEBI:15378"/>
        <dbReference type="ChEBI" id="CHEBI:57501"/>
        <dbReference type="ChEBI" id="CHEBI:57783"/>
        <dbReference type="ChEBI" id="CHEBI:58349"/>
        <dbReference type="ChEBI" id="CHEBI:78442"/>
        <dbReference type="ChEBI" id="CHEBI:78520"/>
        <dbReference type="EC" id="1.2.1.70"/>
    </reaction>
</comment>
<dbReference type="InterPro" id="IPR000343">
    <property type="entry name" value="4pyrrol_synth_GluRdtase"/>
</dbReference>
<dbReference type="PANTHER" id="PTHR43013:SF1">
    <property type="entry name" value="GLUTAMYL-TRNA REDUCTASE"/>
    <property type="match status" value="1"/>
</dbReference>
<feature type="binding site" evidence="4">
    <location>
        <begin position="116"/>
        <end position="118"/>
    </location>
    <ligand>
        <name>substrate</name>
    </ligand>
</feature>
<comment type="miscellaneous">
    <text evidence="4">During catalysis, the active site Cys acts as a nucleophile attacking the alpha-carbonyl group of tRNA-bound glutamate with the formation of a thioester intermediate between enzyme and glutamate, and the concomitant release of tRNA(Glu). The thioester intermediate is finally reduced by direct hydride transfer from NADPH, to form the product GSA.</text>
</comment>
<comment type="pathway">
    <text evidence="4">Porphyrin-containing compound metabolism; protoporphyrin-IX biosynthesis; 5-aminolevulinate from L-glutamyl-tRNA(Glu): step 1/2.</text>
</comment>
<dbReference type="EMBL" id="BAABFA010000005">
    <property type="protein sequence ID" value="GAA4461664.1"/>
    <property type="molecule type" value="Genomic_DNA"/>
</dbReference>
<accession>A0ABP8N8K1</accession>
<dbReference type="Pfam" id="PF01488">
    <property type="entry name" value="Shikimate_DH"/>
    <property type="match status" value="1"/>
</dbReference>
<feature type="domain" description="Glutamyl-tRNA reductase N-terminal" evidence="6">
    <location>
        <begin position="14"/>
        <end position="158"/>
    </location>
</feature>